<dbReference type="SUPFAM" id="SSF56672">
    <property type="entry name" value="DNA/RNA polymerases"/>
    <property type="match status" value="1"/>
</dbReference>
<evidence type="ECO:0000313" key="3">
    <source>
        <dbReference type="Proteomes" id="UP000077755"/>
    </source>
</evidence>
<dbReference type="GO" id="GO:0004523">
    <property type="term" value="F:RNA-DNA hybrid ribonuclease activity"/>
    <property type="evidence" value="ECO:0007669"/>
    <property type="project" value="InterPro"/>
</dbReference>
<dbReference type="CDD" id="cd06222">
    <property type="entry name" value="RNase_H_like"/>
    <property type="match status" value="1"/>
</dbReference>
<reference evidence="2" key="1">
    <citation type="journal article" date="2016" name="Nat. Genet.">
        <title>A high-quality carrot genome assembly provides new insights into carotenoid accumulation and asterid genome evolution.</title>
        <authorList>
            <person name="Iorizzo M."/>
            <person name="Ellison S."/>
            <person name="Senalik D."/>
            <person name="Zeng P."/>
            <person name="Satapoomin P."/>
            <person name="Huang J."/>
            <person name="Bowman M."/>
            <person name="Iovene M."/>
            <person name="Sanseverino W."/>
            <person name="Cavagnaro P."/>
            <person name="Yildiz M."/>
            <person name="Macko-Podgorni A."/>
            <person name="Moranska E."/>
            <person name="Grzebelus E."/>
            <person name="Grzebelus D."/>
            <person name="Ashrafi H."/>
            <person name="Zheng Z."/>
            <person name="Cheng S."/>
            <person name="Spooner D."/>
            <person name="Van Deynze A."/>
            <person name="Simon P."/>
        </authorList>
    </citation>
    <scope>NUCLEOTIDE SEQUENCE</scope>
    <source>
        <tissue evidence="2">Leaf</tissue>
    </source>
</reference>
<evidence type="ECO:0000259" key="1">
    <source>
        <dbReference type="PROSITE" id="PS50878"/>
    </source>
</evidence>
<dbReference type="InterPro" id="IPR000477">
    <property type="entry name" value="RT_dom"/>
</dbReference>
<dbReference type="EMBL" id="CP093344">
    <property type="protein sequence ID" value="WOG87677.1"/>
    <property type="molecule type" value="Genomic_DNA"/>
</dbReference>
<gene>
    <name evidence="2" type="ORF">DCAR_0206908</name>
</gene>
<evidence type="ECO:0000313" key="2">
    <source>
        <dbReference type="EMBL" id="WOG87677.1"/>
    </source>
</evidence>
<dbReference type="SUPFAM" id="SSF53098">
    <property type="entry name" value="Ribonuclease H-like"/>
    <property type="match status" value="1"/>
</dbReference>
<dbReference type="InterPro" id="IPR026960">
    <property type="entry name" value="RVT-Znf"/>
</dbReference>
<dbReference type="InterPro" id="IPR044730">
    <property type="entry name" value="RNase_H-like_dom_plant"/>
</dbReference>
<dbReference type="PROSITE" id="PS50878">
    <property type="entry name" value="RT_POL"/>
    <property type="match status" value="1"/>
</dbReference>
<dbReference type="CDD" id="cd01650">
    <property type="entry name" value="RT_nLTR_like"/>
    <property type="match status" value="1"/>
</dbReference>
<dbReference type="PANTHER" id="PTHR33116:SF86">
    <property type="entry name" value="REVERSE TRANSCRIPTASE DOMAIN-CONTAINING PROTEIN"/>
    <property type="match status" value="1"/>
</dbReference>
<dbReference type="Gene3D" id="3.30.420.10">
    <property type="entry name" value="Ribonuclease H-like superfamily/Ribonuclease H"/>
    <property type="match status" value="1"/>
</dbReference>
<dbReference type="Proteomes" id="UP000077755">
    <property type="component" value="Chromosome 2"/>
</dbReference>
<sequence length="857" mass="97696">MVDLRPISLCNVRYKIASKVLANRLKKVIDEIISEEQSAFIPGRIISDNIMISFEIIHYMKRKTQGKEGWMALKLDMSKAYDRVEWSYIRAMLGKLGFNSSVINLFMQCVTTARYKITHSGREFGDIIPQRGLRQGDPMSSYLFLVCMEGLSSIIKSYENRGLIKGIKVARGAPSVSHMFFADDSYIYCHATRDEAVQVMEILSIFEKASGQKINTGKSSVFFSRNVQQDVKDEILQVLGFHEADSNTQYLGLPSCIGRSKTAVLGYLKDRVSSRIQSWDGNLLNKSGKEVLIKTVTQANPTYAMSVFLLPNEMCKDMEKLMCKYWWKSGKKEKSIHWMSWERMSVSKMYGGLGFRNLHEFNVALLGKQGWRLVTNPTSLVARMFKAKYYPNDSFLSAKLGANPSFVWRSILAAQNILSQGMGCRVGDGKSISIVNDPWLPSSDSPYVVTESEAIQNQKVSSLMLPDVRRWDEDLVRDIFVPRDANIILATPLSEANSDIWYWRKENNGIFSIKTAYNLIQEAKPVLNHYNNPCFWKRTWNLHIPPKVKNFMWRAITGCLPTKDMLHLKKVSINVICSLCNSEIETTSHIFLECSFAKSCWQVAGVGLDEAVYTSFQEWVLNVFNGWDADKRQRGAMLCWIIWKCRNDLIWNQKCLKAQEAANSARVALSQWMEAQDKFFDRSWSMLNQNDGDERWTLPTENQTKVNTDAAVFVSFNRYSYAFAARNYKGELLEARSKCNEGTISPDCAEIMGIREALSWIKAKEMENVVVETDCLVAVQAIRSEAAMISYFGSLVQECRELLRYAKDKGVILRFVKRSANNLAHALASCSYSVADRVWKANEAYPEIILVLKNDLI</sequence>
<dbReference type="Pfam" id="PF00078">
    <property type="entry name" value="RVT_1"/>
    <property type="match status" value="1"/>
</dbReference>
<name>A0AAF1AP42_DAUCS</name>
<dbReference type="InterPro" id="IPR002156">
    <property type="entry name" value="RNaseH_domain"/>
</dbReference>
<dbReference type="InterPro" id="IPR043502">
    <property type="entry name" value="DNA/RNA_pol_sf"/>
</dbReference>
<dbReference type="InterPro" id="IPR012337">
    <property type="entry name" value="RNaseH-like_sf"/>
</dbReference>
<keyword evidence="3" id="KW-1185">Reference proteome</keyword>
<accession>A0AAF1AP42</accession>
<dbReference type="GO" id="GO:0003676">
    <property type="term" value="F:nucleic acid binding"/>
    <property type="evidence" value="ECO:0007669"/>
    <property type="project" value="InterPro"/>
</dbReference>
<dbReference type="Pfam" id="PF13456">
    <property type="entry name" value="RVT_3"/>
    <property type="match status" value="1"/>
</dbReference>
<feature type="domain" description="Reverse transcriptase" evidence="1">
    <location>
        <begin position="1"/>
        <end position="255"/>
    </location>
</feature>
<dbReference type="AlphaFoldDB" id="A0AAF1AP42"/>
<protein>
    <recommendedName>
        <fullName evidence="1">Reverse transcriptase domain-containing protein</fullName>
    </recommendedName>
</protein>
<dbReference type="Pfam" id="PF13966">
    <property type="entry name" value="zf-RVT"/>
    <property type="match status" value="1"/>
</dbReference>
<organism evidence="2 3">
    <name type="scientific">Daucus carota subsp. sativus</name>
    <name type="common">Carrot</name>
    <dbReference type="NCBI Taxonomy" id="79200"/>
    <lineage>
        <taxon>Eukaryota</taxon>
        <taxon>Viridiplantae</taxon>
        <taxon>Streptophyta</taxon>
        <taxon>Embryophyta</taxon>
        <taxon>Tracheophyta</taxon>
        <taxon>Spermatophyta</taxon>
        <taxon>Magnoliopsida</taxon>
        <taxon>eudicotyledons</taxon>
        <taxon>Gunneridae</taxon>
        <taxon>Pentapetalae</taxon>
        <taxon>asterids</taxon>
        <taxon>campanulids</taxon>
        <taxon>Apiales</taxon>
        <taxon>Apiaceae</taxon>
        <taxon>Apioideae</taxon>
        <taxon>Scandiceae</taxon>
        <taxon>Daucinae</taxon>
        <taxon>Daucus</taxon>
        <taxon>Daucus sect. Daucus</taxon>
    </lineage>
</organism>
<dbReference type="InterPro" id="IPR036397">
    <property type="entry name" value="RNaseH_sf"/>
</dbReference>
<reference evidence="2" key="2">
    <citation type="submission" date="2022-03" db="EMBL/GenBank/DDBJ databases">
        <title>Draft title - Genomic analysis of global carrot germplasm unveils the trajectory of domestication and the origin of high carotenoid orange carrot.</title>
        <authorList>
            <person name="Iorizzo M."/>
            <person name="Ellison S."/>
            <person name="Senalik D."/>
            <person name="Macko-Podgorni A."/>
            <person name="Grzebelus D."/>
            <person name="Bostan H."/>
            <person name="Rolling W."/>
            <person name="Curaba J."/>
            <person name="Simon P."/>
        </authorList>
    </citation>
    <scope>NUCLEOTIDE SEQUENCE</scope>
    <source>
        <tissue evidence="2">Leaf</tissue>
    </source>
</reference>
<dbReference type="PANTHER" id="PTHR33116">
    <property type="entry name" value="REVERSE TRANSCRIPTASE ZINC-BINDING DOMAIN-CONTAINING PROTEIN-RELATED-RELATED"/>
    <property type="match status" value="1"/>
</dbReference>
<proteinExistence type="predicted"/>